<protein>
    <submittedName>
        <fullName evidence="9">Basic membrane lipoprotein</fullName>
    </submittedName>
</protein>
<evidence type="ECO:0000256" key="2">
    <source>
        <dbReference type="ARBA" id="ARBA00008610"/>
    </source>
</evidence>
<dbReference type="EMBL" id="ANHZ02000020">
    <property type="protein sequence ID" value="EME35879.1"/>
    <property type="molecule type" value="Genomic_DNA"/>
</dbReference>
<dbReference type="InterPro" id="IPR003760">
    <property type="entry name" value="PnrA-like"/>
</dbReference>
<keyword evidence="4 7" id="KW-0732">Signal</keyword>
<dbReference type="AlphaFoldDB" id="M2YB75"/>
<evidence type="ECO:0000256" key="6">
    <source>
        <dbReference type="ARBA" id="ARBA00023288"/>
    </source>
</evidence>
<keyword evidence="3" id="KW-1003">Cell membrane</keyword>
<evidence type="ECO:0000256" key="7">
    <source>
        <dbReference type="SAM" id="SignalP"/>
    </source>
</evidence>
<dbReference type="Pfam" id="PF02608">
    <property type="entry name" value="Bmp"/>
    <property type="match status" value="1"/>
</dbReference>
<dbReference type="PROSITE" id="PS51257">
    <property type="entry name" value="PROKAR_LIPOPROTEIN"/>
    <property type="match status" value="1"/>
</dbReference>
<dbReference type="PANTHER" id="PTHR34296">
    <property type="entry name" value="TRANSCRIPTIONAL ACTIVATOR PROTEIN MED"/>
    <property type="match status" value="1"/>
</dbReference>
<dbReference type="Proteomes" id="UP000009877">
    <property type="component" value="Unassembled WGS sequence"/>
</dbReference>
<accession>M2YB75</accession>
<evidence type="ECO:0000313" key="10">
    <source>
        <dbReference type="Proteomes" id="UP000009877"/>
    </source>
</evidence>
<feature type="domain" description="ABC transporter substrate-binding protein PnrA-like" evidence="8">
    <location>
        <begin position="41"/>
        <end position="356"/>
    </location>
</feature>
<proteinExistence type="inferred from homology"/>
<gene>
    <name evidence="9" type="ORF">C884_01279</name>
</gene>
<reference evidence="9 10" key="1">
    <citation type="journal article" date="2014" name="Genome Announc.">
        <title>Draft Genome Sequence of Kocuria palustris PEL.</title>
        <authorList>
            <person name="Sharma G."/>
            <person name="Khatri I."/>
            <person name="Subramanian S."/>
        </authorList>
    </citation>
    <scope>NUCLEOTIDE SEQUENCE [LARGE SCALE GENOMIC DNA]</scope>
    <source>
        <strain evidence="9 10">PEL</strain>
    </source>
</reference>
<dbReference type="InterPro" id="IPR050957">
    <property type="entry name" value="BMP_lipoprotein"/>
</dbReference>
<evidence type="ECO:0000259" key="8">
    <source>
        <dbReference type="Pfam" id="PF02608"/>
    </source>
</evidence>
<evidence type="ECO:0000256" key="3">
    <source>
        <dbReference type="ARBA" id="ARBA00022475"/>
    </source>
</evidence>
<dbReference type="PANTHER" id="PTHR34296:SF2">
    <property type="entry name" value="ABC TRANSPORTER GUANOSINE-BINDING PROTEIN NUPN"/>
    <property type="match status" value="1"/>
</dbReference>
<feature type="signal peptide" evidence="7">
    <location>
        <begin position="1"/>
        <end position="21"/>
    </location>
</feature>
<comment type="caution">
    <text evidence="9">The sequence shown here is derived from an EMBL/GenBank/DDBJ whole genome shotgun (WGS) entry which is preliminary data.</text>
</comment>
<evidence type="ECO:0000313" key="9">
    <source>
        <dbReference type="EMBL" id="EME35879.1"/>
    </source>
</evidence>
<evidence type="ECO:0000256" key="5">
    <source>
        <dbReference type="ARBA" id="ARBA00023136"/>
    </source>
</evidence>
<dbReference type="Gene3D" id="3.40.50.2300">
    <property type="match status" value="2"/>
</dbReference>
<keyword evidence="10" id="KW-1185">Reference proteome</keyword>
<comment type="similarity">
    <text evidence="2">Belongs to the BMP lipoprotein family.</text>
</comment>
<evidence type="ECO:0000256" key="1">
    <source>
        <dbReference type="ARBA" id="ARBA00004193"/>
    </source>
</evidence>
<evidence type="ECO:0000256" key="4">
    <source>
        <dbReference type="ARBA" id="ARBA00022729"/>
    </source>
</evidence>
<keyword evidence="6 9" id="KW-0449">Lipoprotein</keyword>
<dbReference type="RefSeq" id="WP_006215505.1">
    <property type="nucleotide sequence ID" value="NZ_ANHZ02000020.1"/>
</dbReference>
<dbReference type="STRING" id="71999.KPaMU14_02595"/>
<dbReference type="SUPFAM" id="SSF53822">
    <property type="entry name" value="Periplasmic binding protein-like I"/>
    <property type="match status" value="1"/>
</dbReference>
<keyword evidence="5" id="KW-0472">Membrane</keyword>
<comment type="subcellular location">
    <subcellularLocation>
        <location evidence="1">Cell membrane</location>
        <topology evidence="1">Lipid-anchor</topology>
    </subcellularLocation>
</comment>
<dbReference type="GO" id="GO:0005886">
    <property type="term" value="C:plasma membrane"/>
    <property type="evidence" value="ECO:0007669"/>
    <property type="project" value="UniProtKB-SubCell"/>
</dbReference>
<dbReference type="CDD" id="cd06354">
    <property type="entry name" value="PBP1_PrnA-like"/>
    <property type="match status" value="1"/>
</dbReference>
<organism evidence="9 10">
    <name type="scientific">Kocuria palustris PEL</name>
    <dbReference type="NCBI Taxonomy" id="1236550"/>
    <lineage>
        <taxon>Bacteria</taxon>
        <taxon>Bacillati</taxon>
        <taxon>Actinomycetota</taxon>
        <taxon>Actinomycetes</taxon>
        <taxon>Micrococcales</taxon>
        <taxon>Micrococcaceae</taxon>
        <taxon>Kocuria</taxon>
    </lineage>
</organism>
<dbReference type="InterPro" id="IPR028082">
    <property type="entry name" value="Peripla_BP_I"/>
</dbReference>
<sequence length="360" mass="37296">MSLRRPVPAACAVGLSALALSACGELSEDSGLGAAEEATVCMVAEGEGFEDLSFHQSAHEGLEHAARDTGVSTRESVVGSDAESDPALRSMVQSGCDLTIANGQPLSQVALEVAAENPQAAFATVDDSAGEGLGNVKPLSFDSGTAAFLAGYLAAGTTETGTVAAFGGEDIPRVRLVLDGFAEGVEHWNEQKDDDVELLGWDRQEQEGTMLGSFKDVEGAREATEGFLDNGADIVLPAAGGASEGTAQAVAATGEGSDQALFIWVDTDGYDVLPEAQRSHQLTSVLKDLTGPVESLVRDLEDGELDLDPYVGTLENGGVGIADHHDQQERVGPELAAEVAGLRQQIIDGELEIESQEDAG</sequence>
<feature type="chain" id="PRO_5038783190" evidence="7">
    <location>
        <begin position="22"/>
        <end position="360"/>
    </location>
</feature>
<name>M2YB75_9MICC</name>